<keyword evidence="5" id="KW-0067">ATP-binding</keyword>
<dbReference type="InterPro" id="IPR000623">
    <property type="entry name" value="Shikimate_kinase/TSH1"/>
</dbReference>
<evidence type="ECO:0000256" key="4">
    <source>
        <dbReference type="ARBA" id="ARBA00022777"/>
    </source>
</evidence>
<evidence type="ECO:0000256" key="6">
    <source>
        <dbReference type="ARBA" id="ARBA00023141"/>
    </source>
</evidence>
<evidence type="ECO:0000256" key="5">
    <source>
        <dbReference type="ARBA" id="ARBA00022840"/>
    </source>
</evidence>
<keyword evidence="3" id="KW-0547">Nucleotide-binding</keyword>
<keyword evidence="6" id="KW-0057">Aromatic amino acid biosynthesis</keyword>
<evidence type="ECO:0000256" key="1">
    <source>
        <dbReference type="ARBA" id="ARBA00022605"/>
    </source>
</evidence>
<dbReference type="SUPFAM" id="SSF52540">
    <property type="entry name" value="P-loop containing nucleoside triphosphate hydrolases"/>
    <property type="match status" value="1"/>
</dbReference>
<gene>
    <name evidence="7" type="ORF">MNBD_ALPHA06-1399</name>
</gene>
<dbReference type="EMBL" id="UOEE01000085">
    <property type="protein sequence ID" value="VAV89138.1"/>
    <property type="molecule type" value="Genomic_DNA"/>
</dbReference>
<sequence>MKPVLNPQASEMQNRPIVLIGLMGVGKTTVGRRLAQVMERPFADADEEIEKSAGRSVTDIFDDFGEQAFRDGEYKVILRLLQGQPCILATGGGAYMNPKTRAAIRKHGTSVWLRAGLDELVHRTARRDTRPLLRQGNPEQILQRLIKERHPVYAKADLVIDSDAGPHANTVNAILQALAKHQLAE</sequence>
<dbReference type="GO" id="GO:0004765">
    <property type="term" value="F:shikimate kinase activity"/>
    <property type="evidence" value="ECO:0007669"/>
    <property type="project" value="UniProtKB-EC"/>
</dbReference>
<reference evidence="7" key="1">
    <citation type="submission" date="2018-06" db="EMBL/GenBank/DDBJ databases">
        <authorList>
            <person name="Zhirakovskaya E."/>
        </authorList>
    </citation>
    <scope>NUCLEOTIDE SEQUENCE</scope>
</reference>
<keyword evidence="4 7" id="KW-0418">Kinase</keyword>
<keyword evidence="2 7" id="KW-0808">Transferase</keyword>
<dbReference type="GO" id="GO:0005829">
    <property type="term" value="C:cytosol"/>
    <property type="evidence" value="ECO:0007669"/>
    <property type="project" value="TreeGrafter"/>
</dbReference>
<dbReference type="HAMAP" id="MF_00109">
    <property type="entry name" value="Shikimate_kinase"/>
    <property type="match status" value="1"/>
</dbReference>
<protein>
    <submittedName>
        <fullName evidence="7">Shikimate kinase I</fullName>
        <ecNumber evidence="7">2.7.1.71</ecNumber>
    </submittedName>
</protein>
<dbReference type="NCBIfam" id="NF010552">
    <property type="entry name" value="PRK13946.1"/>
    <property type="match status" value="1"/>
</dbReference>
<accession>A0A3B0RLM5</accession>
<dbReference type="PRINTS" id="PR01100">
    <property type="entry name" value="SHIKIMTKNASE"/>
</dbReference>
<dbReference type="GO" id="GO:0009073">
    <property type="term" value="P:aromatic amino acid family biosynthetic process"/>
    <property type="evidence" value="ECO:0007669"/>
    <property type="project" value="UniProtKB-KW"/>
</dbReference>
<dbReference type="InterPro" id="IPR031322">
    <property type="entry name" value="Shikimate/glucono_kinase"/>
</dbReference>
<dbReference type="EC" id="2.7.1.71" evidence="7"/>
<dbReference type="CDD" id="cd00464">
    <property type="entry name" value="SK"/>
    <property type="match status" value="1"/>
</dbReference>
<name>A0A3B0RLM5_9ZZZZ</name>
<keyword evidence="1" id="KW-0028">Amino-acid biosynthesis</keyword>
<dbReference type="PANTHER" id="PTHR21087">
    <property type="entry name" value="SHIKIMATE KINASE"/>
    <property type="match status" value="1"/>
</dbReference>
<dbReference type="Pfam" id="PF01202">
    <property type="entry name" value="SKI"/>
    <property type="match status" value="1"/>
</dbReference>
<evidence type="ECO:0000313" key="7">
    <source>
        <dbReference type="EMBL" id="VAV89138.1"/>
    </source>
</evidence>
<dbReference type="GO" id="GO:0005524">
    <property type="term" value="F:ATP binding"/>
    <property type="evidence" value="ECO:0007669"/>
    <property type="project" value="UniProtKB-KW"/>
</dbReference>
<proteinExistence type="inferred from homology"/>
<dbReference type="AlphaFoldDB" id="A0A3B0RLM5"/>
<dbReference type="InterPro" id="IPR027417">
    <property type="entry name" value="P-loop_NTPase"/>
</dbReference>
<evidence type="ECO:0000256" key="3">
    <source>
        <dbReference type="ARBA" id="ARBA00022741"/>
    </source>
</evidence>
<dbReference type="Gene3D" id="3.40.50.300">
    <property type="entry name" value="P-loop containing nucleotide triphosphate hydrolases"/>
    <property type="match status" value="1"/>
</dbReference>
<evidence type="ECO:0000256" key="2">
    <source>
        <dbReference type="ARBA" id="ARBA00022679"/>
    </source>
</evidence>
<organism evidence="7">
    <name type="scientific">hydrothermal vent metagenome</name>
    <dbReference type="NCBI Taxonomy" id="652676"/>
    <lineage>
        <taxon>unclassified sequences</taxon>
        <taxon>metagenomes</taxon>
        <taxon>ecological metagenomes</taxon>
    </lineage>
</organism>
<dbReference type="PANTHER" id="PTHR21087:SF16">
    <property type="entry name" value="SHIKIMATE KINASE 1, CHLOROPLASTIC"/>
    <property type="match status" value="1"/>
</dbReference>
<dbReference type="GO" id="GO:0008652">
    <property type="term" value="P:amino acid biosynthetic process"/>
    <property type="evidence" value="ECO:0007669"/>
    <property type="project" value="UniProtKB-KW"/>
</dbReference>